<feature type="transmembrane region" description="Helical" evidence="10">
    <location>
        <begin position="146"/>
        <end position="164"/>
    </location>
</feature>
<feature type="transmembrane region" description="Helical" evidence="10">
    <location>
        <begin position="408"/>
        <end position="427"/>
    </location>
</feature>
<feature type="transmembrane region" description="Helical" evidence="10">
    <location>
        <begin position="334"/>
        <end position="356"/>
    </location>
</feature>
<dbReference type="CDD" id="cd13131">
    <property type="entry name" value="MATE_NorM_like"/>
    <property type="match status" value="1"/>
</dbReference>
<dbReference type="Proteomes" id="UP001500279">
    <property type="component" value="Unassembled WGS sequence"/>
</dbReference>
<evidence type="ECO:0000256" key="5">
    <source>
        <dbReference type="ARBA" id="ARBA00022692"/>
    </source>
</evidence>
<dbReference type="NCBIfam" id="TIGR00797">
    <property type="entry name" value="matE"/>
    <property type="match status" value="1"/>
</dbReference>
<evidence type="ECO:0000256" key="3">
    <source>
        <dbReference type="ARBA" id="ARBA00022449"/>
    </source>
</evidence>
<feature type="transmembrane region" description="Helical" evidence="10">
    <location>
        <begin position="296"/>
        <end position="314"/>
    </location>
</feature>
<dbReference type="InterPro" id="IPR050222">
    <property type="entry name" value="MATE_MdtK"/>
</dbReference>
<evidence type="ECO:0000256" key="6">
    <source>
        <dbReference type="ARBA" id="ARBA00022989"/>
    </source>
</evidence>
<evidence type="ECO:0000256" key="4">
    <source>
        <dbReference type="ARBA" id="ARBA00022475"/>
    </source>
</evidence>
<keyword evidence="4" id="KW-1003">Cell membrane</keyword>
<dbReference type="EMBL" id="BAAAEW010000011">
    <property type="protein sequence ID" value="GAA0749789.1"/>
    <property type="molecule type" value="Genomic_DNA"/>
</dbReference>
<reference evidence="11 12" key="1">
    <citation type="journal article" date="2019" name="Int. J. Syst. Evol. Microbiol.">
        <title>The Global Catalogue of Microorganisms (GCM) 10K type strain sequencing project: providing services to taxonomists for standard genome sequencing and annotation.</title>
        <authorList>
            <consortium name="The Broad Institute Genomics Platform"/>
            <consortium name="The Broad Institute Genome Sequencing Center for Infectious Disease"/>
            <person name="Wu L."/>
            <person name="Ma J."/>
        </authorList>
    </citation>
    <scope>NUCLEOTIDE SEQUENCE [LARGE SCALE GENOMIC DNA]</scope>
    <source>
        <strain evidence="11 12">JCM 15503</strain>
    </source>
</reference>
<feature type="transmembrane region" description="Helical" evidence="10">
    <location>
        <begin position="176"/>
        <end position="199"/>
    </location>
</feature>
<feature type="transmembrane region" description="Helical" evidence="10">
    <location>
        <begin position="368"/>
        <end position="387"/>
    </location>
</feature>
<evidence type="ECO:0000313" key="11">
    <source>
        <dbReference type="EMBL" id="GAA0749789.1"/>
    </source>
</evidence>
<dbReference type="PIRSF" id="PIRSF006603">
    <property type="entry name" value="DinF"/>
    <property type="match status" value="1"/>
</dbReference>
<keyword evidence="6 10" id="KW-1133">Transmembrane helix</keyword>
<evidence type="ECO:0000313" key="12">
    <source>
        <dbReference type="Proteomes" id="UP001500279"/>
    </source>
</evidence>
<evidence type="ECO:0000256" key="9">
    <source>
        <dbReference type="ARBA" id="ARBA00031636"/>
    </source>
</evidence>
<feature type="transmembrane region" description="Helical" evidence="10">
    <location>
        <begin position="69"/>
        <end position="90"/>
    </location>
</feature>
<evidence type="ECO:0000256" key="1">
    <source>
        <dbReference type="ARBA" id="ARBA00004429"/>
    </source>
</evidence>
<feature type="transmembrane region" description="Helical" evidence="10">
    <location>
        <begin position="29"/>
        <end position="49"/>
    </location>
</feature>
<evidence type="ECO:0000256" key="8">
    <source>
        <dbReference type="ARBA" id="ARBA00023136"/>
    </source>
</evidence>
<feature type="transmembrane region" description="Helical" evidence="10">
    <location>
        <begin position="205"/>
        <end position="230"/>
    </location>
</feature>
<dbReference type="PANTHER" id="PTHR43298:SF2">
    <property type="entry name" value="FMN_FAD EXPORTER YEEO-RELATED"/>
    <property type="match status" value="1"/>
</dbReference>
<dbReference type="Pfam" id="PF01554">
    <property type="entry name" value="MatE"/>
    <property type="match status" value="2"/>
</dbReference>
<accession>A0ABN1JZ50</accession>
<dbReference type="RefSeq" id="WP_231012123.1">
    <property type="nucleotide sequence ID" value="NZ_BAAAEW010000011.1"/>
</dbReference>
<sequence>MSRVLPAQSAGHASAGSRFARWQADVRELLPLAWPVVIGQLAMLAFNTMDTMMVARHSQADLAAFAVGAAAYITVFIGFMGVLLSVAPLAGQLFGAGRMEAAGDQVHQGIWLALALSVLGCLLLTFPQPFLWLAKATPEVAAKVRGYLLALACSLPAALIFTVVRGFNTAVSRPKAVMLLQVGGLALKLPVTALLVFGVPSLGLAPLGVTGCGIGTATALWAQLLGAWWLMRRDPFYAPFQLWRRGLHAPHWPALKALLRLGVPMGASILVEVTAFSFMALFIARLGTVAVAGHQIAINLVSMLFMVPLALANATSTLVAQRIGAGDLPHARRLGWHGLVLGMLLAALLGGAVFIGRRAVVGLYTADLAVVAAALPLLAWLALFHVVDAMQTIVAYTLRAWRIATAPMVIYACALWGVGLGGGYALAFNLSGTVPESLQGAPGFWTAAFAGLTVASLGLTGFMALVLRRTAS</sequence>
<protein>
    <recommendedName>
        <fullName evidence="9">Multidrug-efflux transporter</fullName>
    </recommendedName>
</protein>
<keyword evidence="3" id="KW-0050">Antiport</keyword>
<keyword evidence="5 10" id="KW-0812">Transmembrane</keyword>
<organism evidence="11 12">
    <name type="scientific">Ideonella azotifigens</name>
    <dbReference type="NCBI Taxonomy" id="513160"/>
    <lineage>
        <taxon>Bacteria</taxon>
        <taxon>Pseudomonadati</taxon>
        <taxon>Pseudomonadota</taxon>
        <taxon>Betaproteobacteria</taxon>
        <taxon>Burkholderiales</taxon>
        <taxon>Sphaerotilaceae</taxon>
        <taxon>Ideonella</taxon>
    </lineage>
</organism>
<comment type="subcellular location">
    <subcellularLocation>
        <location evidence="1">Cell inner membrane</location>
        <topology evidence="1">Multi-pass membrane protein</topology>
    </subcellularLocation>
</comment>
<name>A0ABN1JZ50_9BURK</name>
<keyword evidence="8 10" id="KW-0472">Membrane</keyword>
<proteinExistence type="predicted"/>
<evidence type="ECO:0000256" key="7">
    <source>
        <dbReference type="ARBA" id="ARBA00023065"/>
    </source>
</evidence>
<dbReference type="InterPro" id="IPR002528">
    <property type="entry name" value="MATE_fam"/>
</dbReference>
<evidence type="ECO:0000256" key="10">
    <source>
        <dbReference type="SAM" id="Phobius"/>
    </source>
</evidence>
<dbReference type="PANTHER" id="PTHR43298">
    <property type="entry name" value="MULTIDRUG RESISTANCE PROTEIN NORM-RELATED"/>
    <property type="match status" value="1"/>
</dbReference>
<feature type="transmembrane region" description="Helical" evidence="10">
    <location>
        <begin position="447"/>
        <end position="467"/>
    </location>
</feature>
<dbReference type="InterPro" id="IPR048279">
    <property type="entry name" value="MdtK-like"/>
</dbReference>
<gene>
    <name evidence="11" type="ORF">GCM10009107_20730</name>
</gene>
<keyword evidence="12" id="KW-1185">Reference proteome</keyword>
<comment type="caution">
    <text evidence="11">The sequence shown here is derived from an EMBL/GenBank/DDBJ whole genome shotgun (WGS) entry which is preliminary data.</text>
</comment>
<keyword evidence="7" id="KW-0406">Ion transport</keyword>
<feature type="transmembrane region" description="Helical" evidence="10">
    <location>
        <begin position="261"/>
        <end position="284"/>
    </location>
</feature>
<keyword evidence="2" id="KW-0813">Transport</keyword>
<feature type="transmembrane region" description="Helical" evidence="10">
    <location>
        <begin position="110"/>
        <end position="134"/>
    </location>
</feature>
<evidence type="ECO:0000256" key="2">
    <source>
        <dbReference type="ARBA" id="ARBA00022448"/>
    </source>
</evidence>